<dbReference type="AlphaFoldDB" id="A0A0X3NY22"/>
<dbReference type="EMBL" id="GEEE01018962">
    <property type="protein sequence ID" value="JAP44263.1"/>
    <property type="molecule type" value="Transcribed_RNA"/>
</dbReference>
<evidence type="ECO:0000313" key="1">
    <source>
        <dbReference type="EMBL" id="JAP44263.1"/>
    </source>
</evidence>
<sequence>LFPRFSALVIHTHMHCLLSTKPAKAQSLPSLYNFECHNARTMCELANTMNSKSMRLFALLPVVIGLISSTTHPAGALPGTFQETPEKKPVVLDVPPDSGVIRNPPTMRFGQRFFKPMPPQAKRPDRRIHRGAVPRLVICPPFPSQPGPLLPSRPLPKPSDLYPFPRIEKVQIYRRPIITVPPHPRPRVVDI</sequence>
<gene>
    <name evidence="1" type="ORF">TR138293</name>
</gene>
<name>A0A0X3NY22_SCHSO</name>
<protein>
    <submittedName>
        <fullName evidence="1">Uncharacterized protein</fullName>
    </submittedName>
</protein>
<accession>A0A0X3NY22</accession>
<reference evidence="1" key="1">
    <citation type="submission" date="2016-01" db="EMBL/GenBank/DDBJ databases">
        <title>Reference transcriptome for the parasite Schistocephalus solidus: insights into the molecular evolution of parasitism.</title>
        <authorList>
            <person name="Hebert F.O."/>
            <person name="Grambauer S."/>
            <person name="Barber I."/>
            <person name="Landry C.R."/>
            <person name="Aubin-Horth N."/>
        </authorList>
    </citation>
    <scope>NUCLEOTIDE SEQUENCE</scope>
</reference>
<feature type="non-terminal residue" evidence="1">
    <location>
        <position position="1"/>
    </location>
</feature>
<proteinExistence type="predicted"/>
<organism evidence="1">
    <name type="scientific">Schistocephalus solidus</name>
    <name type="common">Tapeworm</name>
    <dbReference type="NCBI Taxonomy" id="70667"/>
    <lineage>
        <taxon>Eukaryota</taxon>
        <taxon>Metazoa</taxon>
        <taxon>Spiralia</taxon>
        <taxon>Lophotrochozoa</taxon>
        <taxon>Platyhelminthes</taxon>
        <taxon>Cestoda</taxon>
        <taxon>Eucestoda</taxon>
        <taxon>Diphyllobothriidea</taxon>
        <taxon>Diphyllobothriidae</taxon>
        <taxon>Schistocephalus</taxon>
    </lineage>
</organism>